<comment type="caution">
    <text evidence="8">The sequence shown here is derived from an EMBL/GenBank/DDBJ whole genome shotgun (WGS) entry which is preliminary data.</text>
</comment>
<dbReference type="AlphaFoldDB" id="A0A935CC96"/>
<feature type="transmembrane region" description="Helical" evidence="6">
    <location>
        <begin position="177"/>
        <end position="199"/>
    </location>
</feature>
<feature type="transmembrane region" description="Helical" evidence="6">
    <location>
        <begin position="34"/>
        <end position="54"/>
    </location>
</feature>
<evidence type="ECO:0000313" key="8">
    <source>
        <dbReference type="EMBL" id="MBK6299839.1"/>
    </source>
</evidence>
<sequence length="361" mass="37873">MPFSTALPAVAIVGAAPSPELASAANLALYSAMAVFTIAMLLYTAYLAALGPVSRAGQAGERAKELVAVGADATGASSGSSGSGGVVGGADGAAAAVDADDADDAAVAGPSLRARKLAGSAYGMTCLATLVLVGSVVLRGLAVMRPPWGNMFEFATAGATAAAVAYCLLARRNRWEWLGLFVVGPVLLTLGTALLAFYTEAAELMPALKSVWLIIHVTVAILAVGVFVLGFSVGVVYLVKSRREATTPDRRTFWETLPSAASLERTAYGLNMVGFILWTFTLVAGAIWAQKAWGSYWTWDPKEVWTFVVWVVYAAYMHARATAGWEPRKAMWIAIAGFVTVVLNFAVVNVYFVGQHSYSGL</sequence>
<dbReference type="GO" id="GO:0020037">
    <property type="term" value="F:heme binding"/>
    <property type="evidence" value="ECO:0007669"/>
    <property type="project" value="InterPro"/>
</dbReference>
<evidence type="ECO:0000256" key="5">
    <source>
        <dbReference type="ARBA" id="ARBA00023136"/>
    </source>
</evidence>
<keyword evidence="3" id="KW-0201">Cytochrome c-type biogenesis</keyword>
<feature type="transmembrane region" description="Helical" evidence="6">
    <location>
        <begin position="304"/>
        <end position="323"/>
    </location>
</feature>
<reference evidence="8 10" key="1">
    <citation type="submission" date="2020-10" db="EMBL/GenBank/DDBJ databases">
        <title>Connecting structure to function with the recovery of over 1000 high-quality activated sludge metagenome-assembled genomes encoding full-length rRNA genes using long-read sequencing.</title>
        <authorList>
            <person name="Singleton C.M."/>
            <person name="Petriglieri F."/>
            <person name="Kristensen J.M."/>
            <person name="Kirkegaard R.H."/>
            <person name="Michaelsen T.Y."/>
            <person name="Andersen M.H."/>
            <person name="Karst S.M."/>
            <person name="Dueholm M.S."/>
            <person name="Nielsen P.H."/>
            <person name="Albertsen M."/>
        </authorList>
    </citation>
    <scope>NUCLEOTIDE SEQUENCE [LARGE SCALE GENOMIC DNA]</scope>
    <source>
        <strain evidence="8">AalE_18-Q3-R2-46_BAT3C.188</strain>
        <strain evidence="9">Ribe_18-Q3-R11-54_MAXAC.001</strain>
    </source>
</reference>
<dbReference type="InterPro" id="IPR017562">
    <property type="entry name" value="Cyt_c_biogenesis_CcsA"/>
</dbReference>
<accession>A0A935CC96</accession>
<dbReference type="EMBL" id="JADIXZ010000001">
    <property type="protein sequence ID" value="MBK6299839.1"/>
    <property type="molecule type" value="Genomic_DNA"/>
</dbReference>
<evidence type="ECO:0000256" key="4">
    <source>
        <dbReference type="ARBA" id="ARBA00022989"/>
    </source>
</evidence>
<keyword evidence="5 6" id="KW-0472">Membrane</keyword>
<evidence type="ECO:0000259" key="7">
    <source>
        <dbReference type="Pfam" id="PF01578"/>
    </source>
</evidence>
<feature type="transmembrane region" description="Helical" evidence="6">
    <location>
        <begin position="121"/>
        <end position="142"/>
    </location>
</feature>
<evidence type="ECO:0000256" key="2">
    <source>
        <dbReference type="ARBA" id="ARBA00022692"/>
    </source>
</evidence>
<dbReference type="NCBIfam" id="TIGR03144">
    <property type="entry name" value="cytochr_II_ccsB"/>
    <property type="match status" value="1"/>
</dbReference>
<feature type="transmembrane region" description="Helical" evidence="6">
    <location>
        <begin position="330"/>
        <end position="352"/>
    </location>
</feature>
<organism evidence="8 10">
    <name type="scientific">Candidatus Phosphoribacter hodrii</name>
    <dbReference type="NCBI Taxonomy" id="2953743"/>
    <lineage>
        <taxon>Bacteria</taxon>
        <taxon>Bacillati</taxon>
        <taxon>Actinomycetota</taxon>
        <taxon>Actinomycetes</taxon>
        <taxon>Micrococcales</taxon>
        <taxon>Dermatophilaceae</taxon>
        <taxon>Candidatus Phosphoribacter</taxon>
    </lineage>
</organism>
<feature type="transmembrane region" description="Helical" evidence="6">
    <location>
        <begin position="268"/>
        <end position="289"/>
    </location>
</feature>
<dbReference type="GO" id="GO:0005886">
    <property type="term" value="C:plasma membrane"/>
    <property type="evidence" value="ECO:0007669"/>
    <property type="project" value="TreeGrafter"/>
</dbReference>
<evidence type="ECO:0000256" key="3">
    <source>
        <dbReference type="ARBA" id="ARBA00022748"/>
    </source>
</evidence>
<dbReference type="InterPro" id="IPR045062">
    <property type="entry name" value="Cyt_c_biogenesis_CcsA/CcmC"/>
</dbReference>
<dbReference type="PANTHER" id="PTHR30071:SF1">
    <property type="entry name" value="CYTOCHROME B_B6 PROTEIN-RELATED"/>
    <property type="match status" value="1"/>
</dbReference>
<evidence type="ECO:0000313" key="10">
    <source>
        <dbReference type="Proteomes" id="UP000718281"/>
    </source>
</evidence>
<evidence type="ECO:0000313" key="9">
    <source>
        <dbReference type="EMBL" id="MBL0003506.1"/>
    </source>
</evidence>
<feature type="transmembrane region" description="Helical" evidence="6">
    <location>
        <begin position="148"/>
        <end position="170"/>
    </location>
</feature>
<dbReference type="EMBL" id="JADKGK010000013">
    <property type="protein sequence ID" value="MBL0003506.1"/>
    <property type="molecule type" value="Genomic_DNA"/>
</dbReference>
<dbReference type="Proteomes" id="UP000886632">
    <property type="component" value="Unassembled WGS sequence"/>
</dbReference>
<proteinExistence type="predicted"/>
<dbReference type="GO" id="GO:0017004">
    <property type="term" value="P:cytochrome complex assembly"/>
    <property type="evidence" value="ECO:0007669"/>
    <property type="project" value="UniProtKB-KW"/>
</dbReference>
<evidence type="ECO:0000256" key="1">
    <source>
        <dbReference type="ARBA" id="ARBA00004141"/>
    </source>
</evidence>
<dbReference type="Pfam" id="PF01578">
    <property type="entry name" value="Cytochrom_C_asm"/>
    <property type="match status" value="1"/>
</dbReference>
<feature type="transmembrane region" description="Helical" evidence="6">
    <location>
        <begin position="211"/>
        <end position="239"/>
    </location>
</feature>
<name>A0A935CC96_9MICO</name>
<keyword evidence="2 6" id="KW-0812">Transmembrane</keyword>
<protein>
    <submittedName>
        <fullName evidence="8">C-type cytochrome biogenesis protein CcsB</fullName>
    </submittedName>
</protein>
<feature type="domain" description="Cytochrome c assembly protein" evidence="7">
    <location>
        <begin position="148"/>
        <end position="352"/>
    </location>
</feature>
<comment type="subcellular location">
    <subcellularLocation>
        <location evidence="1">Membrane</location>
        <topology evidence="1">Multi-pass membrane protein</topology>
    </subcellularLocation>
</comment>
<keyword evidence="4 6" id="KW-1133">Transmembrane helix</keyword>
<dbReference type="InterPro" id="IPR002541">
    <property type="entry name" value="Cyt_c_assembly"/>
</dbReference>
<dbReference type="Proteomes" id="UP000718281">
    <property type="component" value="Unassembled WGS sequence"/>
</dbReference>
<evidence type="ECO:0000256" key="6">
    <source>
        <dbReference type="SAM" id="Phobius"/>
    </source>
</evidence>
<dbReference type="PANTHER" id="PTHR30071">
    <property type="entry name" value="HEME EXPORTER PROTEIN C"/>
    <property type="match status" value="1"/>
</dbReference>
<gene>
    <name evidence="8" type="primary">ccsB</name>
    <name evidence="8" type="ORF">IPF40_01870</name>
    <name evidence="9" type="ORF">IPP00_05820</name>
</gene>